<dbReference type="GO" id="GO:0003676">
    <property type="term" value="F:nucleic acid binding"/>
    <property type="evidence" value="ECO:0007669"/>
    <property type="project" value="InterPro"/>
</dbReference>
<evidence type="ECO:0008006" key="3">
    <source>
        <dbReference type="Google" id="ProtNLM"/>
    </source>
</evidence>
<evidence type="ECO:0000313" key="1">
    <source>
        <dbReference type="EMBL" id="GBP14146.1"/>
    </source>
</evidence>
<dbReference type="Proteomes" id="UP000299102">
    <property type="component" value="Unassembled WGS sequence"/>
</dbReference>
<evidence type="ECO:0000313" key="2">
    <source>
        <dbReference type="Proteomes" id="UP000299102"/>
    </source>
</evidence>
<dbReference type="OrthoDB" id="115435at2759"/>
<comment type="caution">
    <text evidence="1">The sequence shown here is derived from an EMBL/GenBank/DDBJ whole genome shotgun (WGS) entry which is preliminary data.</text>
</comment>
<sequence>MLGLTRWKSYWFAKMRKKITTHLENCLNWIIFRQAWQGEEYLHTIQKSGNPFDVIHTEHYGPVNNGRIMKHFLNVVDECTMFVRLYPANMTNAKEVVIALNDYFRSYSQPQCVINDRESCLPEEFENF</sequence>
<accession>A0A4C1TIX3</accession>
<dbReference type="InterPro" id="IPR036397">
    <property type="entry name" value="RNaseH_sf"/>
</dbReference>
<dbReference type="EMBL" id="BGZK01005457">
    <property type="protein sequence ID" value="GBP14146.1"/>
    <property type="molecule type" value="Genomic_DNA"/>
</dbReference>
<protein>
    <recommendedName>
        <fullName evidence="3">Integrase catalytic domain-containing protein</fullName>
    </recommendedName>
</protein>
<dbReference type="AlphaFoldDB" id="A0A4C1TIX3"/>
<dbReference type="Gene3D" id="3.30.420.10">
    <property type="entry name" value="Ribonuclease H-like superfamily/Ribonuclease H"/>
    <property type="match status" value="1"/>
</dbReference>
<keyword evidence="2" id="KW-1185">Reference proteome</keyword>
<proteinExistence type="predicted"/>
<reference evidence="1 2" key="1">
    <citation type="journal article" date="2019" name="Commun. Biol.">
        <title>The bagworm genome reveals a unique fibroin gene that provides high tensile strength.</title>
        <authorList>
            <person name="Kono N."/>
            <person name="Nakamura H."/>
            <person name="Ohtoshi R."/>
            <person name="Tomita M."/>
            <person name="Numata K."/>
            <person name="Arakawa K."/>
        </authorList>
    </citation>
    <scope>NUCLEOTIDE SEQUENCE [LARGE SCALE GENOMIC DNA]</scope>
</reference>
<organism evidence="1 2">
    <name type="scientific">Eumeta variegata</name>
    <name type="common">Bagworm moth</name>
    <name type="synonym">Eumeta japonica</name>
    <dbReference type="NCBI Taxonomy" id="151549"/>
    <lineage>
        <taxon>Eukaryota</taxon>
        <taxon>Metazoa</taxon>
        <taxon>Ecdysozoa</taxon>
        <taxon>Arthropoda</taxon>
        <taxon>Hexapoda</taxon>
        <taxon>Insecta</taxon>
        <taxon>Pterygota</taxon>
        <taxon>Neoptera</taxon>
        <taxon>Endopterygota</taxon>
        <taxon>Lepidoptera</taxon>
        <taxon>Glossata</taxon>
        <taxon>Ditrysia</taxon>
        <taxon>Tineoidea</taxon>
        <taxon>Psychidae</taxon>
        <taxon>Oiketicinae</taxon>
        <taxon>Eumeta</taxon>
    </lineage>
</organism>
<name>A0A4C1TIX3_EUMVA</name>
<gene>
    <name evidence="1" type="ORF">EVAR_73466_1</name>
</gene>